<gene>
    <name evidence="4" type="ORF">COX73_01585</name>
</gene>
<feature type="domain" description="Thioredoxin-like fold" evidence="3">
    <location>
        <begin position="1"/>
        <end position="77"/>
    </location>
</feature>
<feature type="disulfide bond" description="Redox-active" evidence="2">
    <location>
        <begin position="10"/>
        <end position="13"/>
    </location>
</feature>
<keyword evidence="2" id="KW-0676">Redox-active center</keyword>
<dbReference type="InterPro" id="IPR036249">
    <property type="entry name" value="Thioredoxin-like_sf"/>
</dbReference>
<sequence length="81" mass="9033">MTIKILGSGCPNCQKLEANAKKAVEELGLKDVIVEHIYDINKIVEMGIAFTPAIAFDDEIKAGGRIPEVEEIKSWLKEYKK</sequence>
<dbReference type="Proteomes" id="UP000231469">
    <property type="component" value="Unassembled WGS sequence"/>
</dbReference>
<evidence type="ECO:0000256" key="2">
    <source>
        <dbReference type="PIRSR" id="PIRSR037031-51"/>
    </source>
</evidence>
<feature type="active site" description="Nucleophile" evidence="1">
    <location>
        <position position="13"/>
    </location>
</feature>
<evidence type="ECO:0000313" key="4">
    <source>
        <dbReference type="EMBL" id="PJA02288.1"/>
    </source>
</evidence>
<feature type="active site" description="Nucleophile" evidence="1">
    <location>
        <position position="10"/>
    </location>
</feature>
<comment type="caution">
    <text evidence="4">The sequence shown here is derived from an EMBL/GenBank/DDBJ whole genome shotgun (WGS) entry which is preliminary data.</text>
</comment>
<organism evidence="4 5">
    <name type="scientific">bacterium (Candidatus Gribaldobacteria) CG_4_10_14_0_2_um_filter_36_18</name>
    <dbReference type="NCBI Taxonomy" id="2014264"/>
    <lineage>
        <taxon>Bacteria</taxon>
        <taxon>Candidatus Gribaldobacteria</taxon>
    </lineage>
</organism>
<dbReference type="Gene3D" id="3.40.30.10">
    <property type="entry name" value="Glutaredoxin"/>
    <property type="match status" value="1"/>
</dbReference>
<dbReference type="Pfam" id="PF13192">
    <property type="entry name" value="Thioredoxin_3"/>
    <property type="match status" value="1"/>
</dbReference>
<dbReference type="InterPro" id="IPR012336">
    <property type="entry name" value="Thioredoxin-like_fold"/>
</dbReference>
<dbReference type="InterPro" id="IPR005243">
    <property type="entry name" value="THIRX-like_proc"/>
</dbReference>
<dbReference type="NCBIfam" id="TIGR00412">
    <property type="entry name" value="redox_disulf_2"/>
    <property type="match status" value="1"/>
</dbReference>
<evidence type="ECO:0000256" key="1">
    <source>
        <dbReference type="PIRSR" id="PIRSR037031-50"/>
    </source>
</evidence>
<evidence type="ECO:0000313" key="5">
    <source>
        <dbReference type="Proteomes" id="UP000231469"/>
    </source>
</evidence>
<dbReference type="PANTHER" id="PTHR36450:SF1">
    <property type="entry name" value="THIOREDOXIN"/>
    <property type="match status" value="1"/>
</dbReference>
<protein>
    <submittedName>
        <fullName evidence="4">Redox-active disulfide protein 2</fullName>
    </submittedName>
</protein>
<accession>A0A2M7VKD3</accession>
<dbReference type="PANTHER" id="PTHR36450">
    <property type="entry name" value="THIOREDOXIN"/>
    <property type="match status" value="1"/>
</dbReference>
<dbReference type="SUPFAM" id="SSF52833">
    <property type="entry name" value="Thioredoxin-like"/>
    <property type="match status" value="1"/>
</dbReference>
<evidence type="ECO:0000259" key="3">
    <source>
        <dbReference type="Pfam" id="PF13192"/>
    </source>
</evidence>
<proteinExistence type="predicted"/>
<dbReference type="EMBL" id="PFPS01000066">
    <property type="protein sequence ID" value="PJA02288.1"/>
    <property type="molecule type" value="Genomic_DNA"/>
</dbReference>
<dbReference type="AlphaFoldDB" id="A0A2M7VKD3"/>
<name>A0A2M7VKD3_9BACT</name>
<keyword evidence="2" id="KW-1015">Disulfide bond</keyword>
<dbReference type="PIRSF" id="PIRSF037031">
    <property type="entry name" value="Redox_disulphide_2"/>
    <property type="match status" value="1"/>
</dbReference>
<reference evidence="5" key="1">
    <citation type="submission" date="2017-09" db="EMBL/GenBank/DDBJ databases">
        <title>Depth-based differentiation of microbial function through sediment-hosted aquifers and enrichment of novel symbionts in the deep terrestrial subsurface.</title>
        <authorList>
            <person name="Probst A.J."/>
            <person name="Ladd B."/>
            <person name="Jarett J.K."/>
            <person name="Geller-Mcgrath D.E."/>
            <person name="Sieber C.M.K."/>
            <person name="Emerson J.B."/>
            <person name="Anantharaman K."/>
            <person name="Thomas B.C."/>
            <person name="Malmstrom R."/>
            <person name="Stieglmeier M."/>
            <person name="Klingl A."/>
            <person name="Woyke T."/>
            <person name="Ryan C.M."/>
            <person name="Banfield J.F."/>
        </authorList>
    </citation>
    <scope>NUCLEOTIDE SEQUENCE [LARGE SCALE GENOMIC DNA]</scope>
</reference>